<reference evidence="5 6" key="1">
    <citation type="submission" date="2018-03" db="EMBL/GenBank/DDBJ databases">
        <title>Bacteriophage NCPPB3778 and a type I-E CRISPR drive the evolution of the US Biological Select Agent, Rathayibacter toxicus.</title>
        <authorList>
            <person name="Davis E.W.II."/>
            <person name="Tabima J.F."/>
            <person name="Weisberg A.J."/>
            <person name="Dantas Lopes L."/>
            <person name="Wiseman M.S."/>
            <person name="Wiseman M.S."/>
            <person name="Pupko T."/>
            <person name="Belcher M.S."/>
            <person name="Sechler A.J."/>
            <person name="Tancos M.A."/>
            <person name="Schroeder B.K."/>
            <person name="Murray T.D."/>
            <person name="Luster D.G."/>
            <person name="Schneider W.L."/>
            <person name="Rogers E."/>
            <person name="Andreote F.D."/>
            <person name="Grunwald N.J."/>
            <person name="Putnam M.L."/>
            <person name="Chang J.H."/>
        </authorList>
    </citation>
    <scope>NUCLEOTIDE SEQUENCE [LARGE SCALE GENOMIC DNA]</scope>
    <source>
        <strain evidence="5 6">NCCPB 2253</strain>
    </source>
</reference>
<evidence type="ECO:0000256" key="1">
    <source>
        <dbReference type="ARBA" id="ARBA00022448"/>
    </source>
</evidence>
<gene>
    <name evidence="5" type="ORF">C7V51_11975</name>
</gene>
<sequence length="227" mass="23722">MIDTSPVLTARSLVKRYETSTPLTDADLTLHSGESVAVLGPSGSGKTTLLHILAGILVPDSGSVTLTGGLDLARLDSPRRAQVRREKFGFVFQHGALLPELTALENVALPLMLLGRSRRDAQTRADRLFAPLGLDGLQGQRIGQLSGGQGQRVAIARAQITEAPVVFADEPTGALDGRTAHSVLDLLLTATTSRGAALVVVTHDPAIARRCSRAVEIAGGVVRAATA</sequence>
<dbReference type="KEGG" id="ria:C7V51_11975"/>
<evidence type="ECO:0000256" key="2">
    <source>
        <dbReference type="ARBA" id="ARBA00022741"/>
    </source>
</evidence>
<dbReference type="GO" id="GO:0016887">
    <property type="term" value="F:ATP hydrolysis activity"/>
    <property type="evidence" value="ECO:0007669"/>
    <property type="project" value="InterPro"/>
</dbReference>
<evidence type="ECO:0000256" key="3">
    <source>
        <dbReference type="ARBA" id="ARBA00022840"/>
    </source>
</evidence>
<dbReference type="Pfam" id="PF00005">
    <property type="entry name" value="ABC_tran"/>
    <property type="match status" value="1"/>
</dbReference>
<dbReference type="InterPro" id="IPR003593">
    <property type="entry name" value="AAA+_ATPase"/>
</dbReference>
<dbReference type="InterPro" id="IPR017911">
    <property type="entry name" value="MacB-like_ATP-bd"/>
</dbReference>
<dbReference type="PROSITE" id="PS50893">
    <property type="entry name" value="ABC_TRANSPORTER_2"/>
    <property type="match status" value="1"/>
</dbReference>
<dbReference type="InterPro" id="IPR003439">
    <property type="entry name" value="ABC_transporter-like_ATP-bd"/>
</dbReference>
<dbReference type="PANTHER" id="PTHR24220">
    <property type="entry name" value="IMPORT ATP-BINDING PROTEIN"/>
    <property type="match status" value="1"/>
</dbReference>
<dbReference type="GO" id="GO:0005886">
    <property type="term" value="C:plasma membrane"/>
    <property type="evidence" value="ECO:0007669"/>
    <property type="project" value="TreeGrafter"/>
</dbReference>
<keyword evidence="2" id="KW-0547">Nucleotide-binding</keyword>
<protein>
    <submittedName>
        <fullName evidence="5">ABC transporter ATP-binding protein</fullName>
    </submittedName>
</protein>
<dbReference type="RefSeq" id="WP_104265703.1">
    <property type="nucleotide sequence ID" value="NZ_CP028130.1"/>
</dbReference>
<keyword evidence="3 5" id="KW-0067">ATP-binding</keyword>
<dbReference type="EMBL" id="CP028130">
    <property type="protein sequence ID" value="AZZ56514.1"/>
    <property type="molecule type" value="Genomic_DNA"/>
</dbReference>
<evidence type="ECO:0000313" key="5">
    <source>
        <dbReference type="EMBL" id="AZZ56514.1"/>
    </source>
</evidence>
<dbReference type="CDD" id="cd03255">
    <property type="entry name" value="ABC_MJ0796_LolCDE_FtsE"/>
    <property type="match status" value="1"/>
</dbReference>
<proteinExistence type="predicted"/>
<dbReference type="PANTHER" id="PTHR24220:SF685">
    <property type="entry name" value="ABC TRANSPORTER RELATED"/>
    <property type="match status" value="1"/>
</dbReference>
<dbReference type="InterPro" id="IPR015854">
    <property type="entry name" value="ABC_transpr_LolD-like"/>
</dbReference>
<keyword evidence="1" id="KW-0813">Transport</keyword>
<evidence type="ECO:0000313" key="6">
    <source>
        <dbReference type="Proteomes" id="UP000283946"/>
    </source>
</evidence>
<dbReference type="SUPFAM" id="SSF52540">
    <property type="entry name" value="P-loop containing nucleoside triphosphate hydrolases"/>
    <property type="match status" value="1"/>
</dbReference>
<dbReference type="SMART" id="SM00382">
    <property type="entry name" value="AAA"/>
    <property type="match status" value="1"/>
</dbReference>
<feature type="domain" description="ABC transporter" evidence="4">
    <location>
        <begin position="8"/>
        <end position="227"/>
    </location>
</feature>
<organism evidence="5 6">
    <name type="scientific">Rathayibacter iranicus</name>
    <dbReference type="NCBI Taxonomy" id="59737"/>
    <lineage>
        <taxon>Bacteria</taxon>
        <taxon>Bacillati</taxon>
        <taxon>Actinomycetota</taxon>
        <taxon>Actinomycetes</taxon>
        <taxon>Micrococcales</taxon>
        <taxon>Microbacteriaceae</taxon>
        <taxon>Rathayibacter</taxon>
    </lineage>
</organism>
<dbReference type="Proteomes" id="UP000283946">
    <property type="component" value="Chromosome"/>
</dbReference>
<accession>A0AAD1AH37</accession>
<dbReference type="GO" id="GO:0022857">
    <property type="term" value="F:transmembrane transporter activity"/>
    <property type="evidence" value="ECO:0007669"/>
    <property type="project" value="TreeGrafter"/>
</dbReference>
<dbReference type="AlphaFoldDB" id="A0AAD1AH37"/>
<evidence type="ECO:0000259" key="4">
    <source>
        <dbReference type="PROSITE" id="PS50893"/>
    </source>
</evidence>
<dbReference type="Gene3D" id="3.40.50.300">
    <property type="entry name" value="P-loop containing nucleotide triphosphate hydrolases"/>
    <property type="match status" value="1"/>
</dbReference>
<dbReference type="InterPro" id="IPR027417">
    <property type="entry name" value="P-loop_NTPase"/>
</dbReference>
<name>A0AAD1AH37_9MICO</name>
<dbReference type="GO" id="GO:0005524">
    <property type="term" value="F:ATP binding"/>
    <property type="evidence" value="ECO:0007669"/>
    <property type="project" value="UniProtKB-KW"/>
</dbReference>